<evidence type="ECO:0000256" key="2">
    <source>
        <dbReference type="SAM" id="Phobius"/>
    </source>
</evidence>
<dbReference type="PATRIC" id="fig|633147.7.peg.795"/>
<dbReference type="AlphaFoldDB" id="E1QZQ2"/>
<reference evidence="3 4" key="1">
    <citation type="journal article" date="2010" name="Stand. Genomic Sci.">
        <title>Complete genome sequence of Olsenella uli type strain (VPI D76D-27C).</title>
        <authorList>
            <person name="Goker M."/>
            <person name="Held B."/>
            <person name="Lucas S."/>
            <person name="Nolan M."/>
            <person name="Yasawong M."/>
            <person name="Glavina Del Rio T."/>
            <person name="Tice H."/>
            <person name="Cheng J.F."/>
            <person name="Bruce D."/>
            <person name="Detter J.C."/>
            <person name="Tapia R."/>
            <person name="Han C."/>
            <person name="Goodwin L."/>
            <person name="Pitluck S."/>
            <person name="Liolios K."/>
            <person name="Ivanova N."/>
            <person name="Mavromatis K."/>
            <person name="Mikhailova N."/>
            <person name="Pati A."/>
            <person name="Chen A."/>
            <person name="Palaniappan K."/>
            <person name="Land M."/>
            <person name="Hauser L."/>
            <person name="Chang Y.J."/>
            <person name="Jeffries C.D."/>
            <person name="Rohde M."/>
            <person name="Sikorski J."/>
            <person name="Pukall R."/>
            <person name="Woyke T."/>
            <person name="Bristow J."/>
            <person name="Eisen J.A."/>
            <person name="Markowitz V."/>
            <person name="Hugenholtz P."/>
            <person name="Kyrpides N.C."/>
            <person name="Klenk H.P."/>
            <person name="Lapidus A."/>
        </authorList>
    </citation>
    <scope>NUCLEOTIDE SEQUENCE [LARGE SCALE GENOMIC DNA]</scope>
    <source>
        <strain evidence="4">ATCC 49627 / DSM 7084 / CIP 109912 / JCM 12494 / NCIMB 702895 / VPI D76D-27C</strain>
    </source>
</reference>
<dbReference type="GeneID" id="78512171"/>
<dbReference type="STRING" id="633147.Olsu_0753"/>
<keyword evidence="2" id="KW-1133">Transmembrane helix</keyword>
<feature type="transmembrane region" description="Helical" evidence="2">
    <location>
        <begin position="38"/>
        <end position="62"/>
    </location>
</feature>
<protein>
    <submittedName>
        <fullName evidence="3">Uncharacterized protein</fullName>
    </submittedName>
</protein>
<dbReference type="KEGG" id="ols:Olsu_0753"/>
<keyword evidence="4" id="KW-1185">Reference proteome</keyword>
<sequence length="399" mass="43107">MIREKRNPAVVAGLLGVVTFAAPKVALAISPDMGLIGSPFAQFVIGCATGSIVTGVACALAIHASRVRELRDLEGGTLQATSSLMRQGTASCVTATSQGAADDTSRLSRDPGVRHDHVAAGHIATDYEDVAENYVRRETFRERMASRARGVADVLSERLGASRFDDLPVIERADGSVGDVGTGWWEARVGGSVRHVGDRTDLAGELAVPSWMGDVSPQPQTSRSQARPGADVAPRPREAVRPQPSHAAVIARRVAEVDQGKYPARRTSAELDHDDMWDAALAAMGERIDQMQSSPVFHDTVGGVDSIDEPEGLESPTRFIPFRTPAGHPEVVDTESYVDYLIGEEFSRNSSQAVRRQSREYLRVLRGGSQDLRATARHRTVRSGDYRPRHMAVPTAREA</sequence>
<feature type="region of interest" description="Disordered" evidence="1">
    <location>
        <begin position="377"/>
        <end position="399"/>
    </location>
</feature>
<dbReference type="RefSeq" id="WP_013251618.1">
    <property type="nucleotide sequence ID" value="NC_014363.1"/>
</dbReference>
<accession>E1QZQ2</accession>
<gene>
    <name evidence="3" type="ordered locus">Olsu_0753</name>
</gene>
<feature type="region of interest" description="Disordered" evidence="1">
    <location>
        <begin position="210"/>
        <end position="246"/>
    </location>
</feature>
<evidence type="ECO:0000313" key="3">
    <source>
        <dbReference type="EMBL" id="ADK67866.1"/>
    </source>
</evidence>
<dbReference type="eggNOG" id="ENOG5033VFF">
    <property type="taxonomic scope" value="Bacteria"/>
</dbReference>
<evidence type="ECO:0000313" key="4">
    <source>
        <dbReference type="Proteomes" id="UP000000333"/>
    </source>
</evidence>
<proteinExistence type="predicted"/>
<dbReference type="Proteomes" id="UP000000333">
    <property type="component" value="Chromosome"/>
</dbReference>
<keyword evidence="2" id="KW-0472">Membrane</keyword>
<evidence type="ECO:0000256" key="1">
    <source>
        <dbReference type="SAM" id="MobiDB-lite"/>
    </source>
</evidence>
<dbReference type="EMBL" id="CP002106">
    <property type="protein sequence ID" value="ADK67866.1"/>
    <property type="molecule type" value="Genomic_DNA"/>
</dbReference>
<keyword evidence="2" id="KW-0812">Transmembrane</keyword>
<name>E1QZQ2_OLSUV</name>
<organism evidence="3 4">
    <name type="scientific">Olsenella uli (strain ATCC 49627 / DSM 7084 / CCUG 31166 / CIP 109912 / JCM 12494 / LMG 11480 / NCIMB 702895 / VPI D76D-27C)</name>
    <name type="common">Lactobacillus uli</name>
    <dbReference type="NCBI Taxonomy" id="633147"/>
    <lineage>
        <taxon>Bacteria</taxon>
        <taxon>Bacillati</taxon>
        <taxon>Actinomycetota</taxon>
        <taxon>Coriobacteriia</taxon>
        <taxon>Coriobacteriales</taxon>
        <taxon>Atopobiaceae</taxon>
        <taxon>Olsenella</taxon>
    </lineage>
</organism>
<dbReference type="OrthoDB" id="3191786at2"/>
<dbReference type="HOGENOM" id="CLU_690452_0_0_11"/>